<dbReference type="AlphaFoldDB" id="A0A4S1XCJ9"/>
<dbReference type="PANTHER" id="PTHR35400:SF3">
    <property type="entry name" value="SLL1072 PROTEIN"/>
    <property type="match status" value="1"/>
</dbReference>
<keyword evidence="2" id="KW-0540">Nuclease</keyword>
<evidence type="ECO:0000313" key="3">
    <source>
        <dbReference type="Proteomes" id="UP000306147"/>
    </source>
</evidence>
<dbReference type="Pfam" id="PF05685">
    <property type="entry name" value="Uma2"/>
    <property type="match status" value="1"/>
</dbReference>
<dbReference type="Proteomes" id="UP000306147">
    <property type="component" value="Unassembled WGS sequence"/>
</dbReference>
<dbReference type="InterPro" id="IPR011335">
    <property type="entry name" value="Restrct_endonuc-II-like"/>
</dbReference>
<reference evidence="2 3" key="1">
    <citation type="submission" date="2019-04" db="EMBL/GenBank/DDBJ databases">
        <title>Sphingomonas psychrotolerans sp. nov., isolated from soil in the Tianshan Mountains, Xinjiang, China.</title>
        <authorList>
            <person name="Luo Y."/>
            <person name="Sheng H."/>
        </authorList>
    </citation>
    <scope>NUCLEOTIDE SEQUENCE [LARGE SCALE GENOMIC DNA]</scope>
    <source>
        <strain evidence="2 3">ZFGT-11</strain>
    </source>
</reference>
<dbReference type="GO" id="GO:0004519">
    <property type="term" value="F:endonuclease activity"/>
    <property type="evidence" value="ECO:0007669"/>
    <property type="project" value="UniProtKB-KW"/>
</dbReference>
<dbReference type="RefSeq" id="WP_135963910.1">
    <property type="nucleotide sequence ID" value="NZ_SRXT01000004.1"/>
</dbReference>
<dbReference type="PANTHER" id="PTHR35400">
    <property type="entry name" value="SLR1083 PROTEIN"/>
    <property type="match status" value="1"/>
</dbReference>
<dbReference type="OrthoDB" id="196625at2"/>
<evidence type="ECO:0000259" key="1">
    <source>
        <dbReference type="Pfam" id="PF05685"/>
    </source>
</evidence>
<comment type="caution">
    <text evidence="2">The sequence shown here is derived from an EMBL/GenBank/DDBJ whole genome shotgun (WGS) entry which is preliminary data.</text>
</comment>
<proteinExistence type="predicted"/>
<dbReference type="InterPro" id="IPR012296">
    <property type="entry name" value="Nuclease_put_TT1808"/>
</dbReference>
<sequence>MNEQVRIASDQDWRIAFTAADFERMMRLGAFADMRAELAEGVLEKMMPALPSHGERNISVALQLRSVLPVENFRIASDLAIRIDETTVRAADIAVYASDLPSDRMPEGKDVMLVVEIADTTLSRDLGVKRIDYGRAGVANYWVIDAAAQVVRVMTDPNADGYSVQEVVGFGHPLRVPGGDTTITLD</sequence>
<name>A0A4S1XCJ9_9SPHN</name>
<accession>A0A4S1XCJ9</accession>
<dbReference type="CDD" id="cd06260">
    <property type="entry name" value="DUF820-like"/>
    <property type="match status" value="1"/>
</dbReference>
<dbReference type="EMBL" id="SRXT01000004">
    <property type="protein sequence ID" value="TGX53403.1"/>
    <property type="molecule type" value="Genomic_DNA"/>
</dbReference>
<dbReference type="InterPro" id="IPR008538">
    <property type="entry name" value="Uma2"/>
</dbReference>
<protein>
    <submittedName>
        <fullName evidence="2">Uma2 family endonuclease</fullName>
    </submittedName>
</protein>
<dbReference type="Gene3D" id="3.90.1570.10">
    <property type="entry name" value="tt1808, chain A"/>
    <property type="match status" value="1"/>
</dbReference>
<evidence type="ECO:0000313" key="2">
    <source>
        <dbReference type="EMBL" id="TGX53403.1"/>
    </source>
</evidence>
<organism evidence="2 3">
    <name type="scientific">Sphingomonas gei</name>
    <dbReference type="NCBI Taxonomy" id="1395960"/>
    <lineage>
        <taxon>Bacteria</taxon>
        <taxon>Pseudomonadati</taxon>
        <taxon>Pseudomonadota</taxon>
        <taxon>Alphaproteobacteria</taxon>
        <taxon>Sphingomonadales</taxon>
        <taxon>Sphingomonadaceae</taxon>
        <taxon>Sphingomonas</taxon>
    </lineage>
</organism>
<gene>
    <name evidence="2" type="ORF">E5A73_11190</name>
</gene>
<feature type="domain" description="Putative restriction endonuclease" evidence="1">
    <location>
        <begin position="21"/>
        <end position="176"/>
    </location>
</feature>
<keyword evidence="3" id="KW-1185">Reference proteome</keyword>
<keyword evidence="2" id="KW-0378">Hydrolase</keyword>
<keyword evidence="2" id="KW-0255">Endonuclease</keyword>
<dbReference type="SUPFAM" id="SSF52980">
    <property type="entry name" value="Restriction endonuclease-like"/>
    <property type="match status" value="1"/>
</dbReference>